<evidence type="ECO:0000313" key="2">
    <source>
        <dbReference type="Proteomes" id="UP000613075"/>
    </source>
</evidence>
<dbReference type="InterPro" id="IPR045738">
    <property type="entry name" value="DUF6088"/>
</dbReference>
<organism evidence="1 2">
    <name type="scientific">Pseudomonas cyclaminis</name>
    <dbReference type="NCBI Taxonomy" id="2781239"/>
    <lineage>
        <taxon>Bacteria</taxon>
        <taxon>Pseudomonadati</taxon>
        <taxon>Pseudomonadota</taxon>
        <taxon>Gammaproteobacteria</taxon>
        <taxon>Pseudomonadales</taxon>
        <taxon>Pseudomonadaceae</taxon>
        <taxon>Pseudomonas</taxon>
    </lineage>
</organism>
<protein>
    <submittedName>
        <fullName evidence="1">AbiEi antitoxin N-terminal domain-containing protein</fullName>
    </submittedName>
</protein>
<comment type="caution">
    <text evidence="1">The sequence shown here is derived from an EMBL/GenBank/DDBJ whole genome shotgun (WGS) entry which is preliminary data.</text>
</comment>
<reference evidence="1 2" key="1">
    <citation type="submission" date="2020-10" db="EMBL/GenBank/DDBJ databases">
        <title>The draft genomes of Cyclamen pathogen Pseudomonas sp.</title>
        <authorList>
            <person name="Fujikawa T."/>
            <person name="Sawada H."/>
        </authorList>
    </citation>
    <scope>NUCLEOTIDE SEQUENCE [LARGE SCALE GENOMIC DNA]</scope>
    <source>
        <strain evidence="1 2">MAFF 301449</strain>
    </source>
</reference>
<dbReference type="Pfam" id="PF19570">
    <property type="entry name" value="DUF6088"/>
    <property type="match status" value="1"/>
</dbReference>
<accession>A0ABR9SKY1</accession>
<dbReference type="RefSeq" id="WP_193861920.1">
    <property type="nucleotide sequence ID" value="NZ_JADDUM010000008.1"/>
</dbReference>
<evidence type="ECO:0000313" key="1">
    <source>
        <dbReference type="EMBL" id="MBE8589575.1"/>
    </source>
</evidence>
<name>A0ABR9SKY1_9PSED</name>
<sequence>MSVAKSIAKRIQHMPKGRPFLGSLLTQLGSPASVNKALSRLVENGTLERVARGVYMRPKESKYAGKVRASPLTVMRLMTKAKGETVQIHGSEAVRLLGLSTQMQVLLTFYTSGSTRQIHIGNTTIRLQHASRDRFQHANTKVGIALTAFHYIGKEALSFEVVSHIKQALSEDDLETLQACRMPAWMRTKLTLVSI</sequence>
<dbReference type="Proteomes" id="UP000613075">
    <property type="component" value="Unassembled WGS sequence"/>
</dbReference>
<dbReference type="EMBL" id="JADDUM010000008">
    <property type="protein sequence ID" value="MBE8589575.1"/>
    <property type="molecule type" value="Genomic_DNA"/>
</dbReference>
<keyword evidence="2" id="KW-1185">Reference proteome</keyword>
<proteinExistence type="predicted"/>
<gene>
    <name evidence="1" type="ORF">IQK56_00755</name>
</gene>